<dbReference type="OrthoDB" id="9809549at2"/>
<dbReference type="InterPro" id="IPR029058">
    <property type="entry name" value="AB_hydrolase_fold"/>
</dbReference>
<evidence type="ECO:0000313" key="4">
    <source>
        <dbReference type="EMBL" id="EAQ49760.1"/>
    </source>
</evidence>
<dbReference type="InterPro" id="IPR002471">
    <property type="entry name" value="Pept_S9_AS"/>
</dbReference>
<evidence type="ECO:0000259" key="3">
    <source>
        <dbReference type="Pfam" id="PF12146"/>
    </source>
</evidence>
<dbReference type="PANTHER" id="PTHR43265:SF1">
    <property type="entry name" value="ESTERASE ESTD"/>
    <property type="match status" value="1"/>
</dbReference>
<dbReference type="AlphaFoldDB" id="A3XL16"/>
<dbReference type="Pfam" id="PF12146">
    <property type="entry name" value="Hydrolase_4"/>
    <property type="match status" value="1"/>
</dbReference>
<gene>
    <name evidence="4" type="ORF">MED217_01380</name>
</gene>
<dbReference type="InterPro" id="IPR053145">
    <property type="entry name" value="AB_hydrolase_Est10"/>
</dbReference>
<dbReference type="GO" id="GO:0052689">
    <property type="term" value="F:carboxylic ester hydrolase activity"/>
    <property type="evidence" value="ECO:0007669"/>
    <property type="project" value="TreeGrafter"/>
</dbReference>
<dbReference type="EMBL" id="AANC01000003">
    <property type="protein sequence ID" value="EAQ49760.1"/>
    <property type="molecule type" value="Genomic_DNA"/>
</dbReference>
<keyword evidence="5" id="KW-1185">Reference proteome</keyword>
<dbReference type="STRING" id="398720.MED217_01380"/>
<evidence type="ECO:0000256" key="1">
    <source>
        <dbReference type="ARBA" id="ARBA00022801"/>
    </source>
</evidence>
<reference evidence="4 5" key="1">
    <citation type="journal article" date="2007" name="Nature">
        <title>Light stimulates growth of proteorhodopsin-containing marine Flavobacteria.</title>
        <authorList>
            <person name="Gomez-Consarnau L."/>
            <person name="Gonzalez J.M."/>
            <person name="Coll-Llado M."/>
            <person name="Gourdon P."/>
            <person name="Pascher T."/>
            <person name="Neutze R."/>
            <person name="Pedros-Alio C."/>
            <person name="Pinhassi J."/>
        </authorList>
    </citation>
    <scope>NUCLEOTIDE SEQUENCE [LARGE SCALE GENOMIC DNA]</scope>
    <source>
        <strain evidence="4 5">MED217</strain>
    </source>
</reference>
<name>A3XL16_LEEBM</name>
<evidence type="ECO:0000313" key="5">
    <source>
        <dbReference type="Proteomes" id="UP000001601"/>
    </source>
</evidence>
<feature type="signal peptide" evidence="2">
    <location>
        <begin position="1"/>
        <end position="19"/>
    </location>
</feature>
<dbReference type="GO" id="GO:0004252">
    <property type="term" value="F:serine-type endopeptidase activity"/>
    <property type="evidence" value="ECO:0007669"/>
    <property type="project" value="InterPro"/>
</dbReference>
<dbReference type="Gene3D" id="3.40.50.1820">
    <property type="entry name" value="alpha/beta hydrolase"/>
    <property type="match status" value="1"/>
</dbReference>
<feature type="chain" id="PRO_5002663916" description="Serine aminopeptidase S33 domain-containing protein" evidence="2">
    <location>
        <begin position="20"/>
        <end position="465"/>
    </location>
</feature>
<feature type="domain" description="Serine aminopeptidase S33" evidence="3">
    <location>
        <begin position="189"/>
        <end position="429"/>
    </location>
</feature>
<keyword evidence="1" id="KW-0378">Hydrolase</keyword>
<dbReference type="Proteomes" id="UP000001601">
    <property type="component" value="Unassembled WGS sequence"/>
</dbReference>
<dbReference type="eggNOG" id="COG1073">
    <property type="taxonomic scope" value="Bacteria"/>
</dbReference>
<sequence>MKKPLLLLLLVFCLTSLSAQDINGDWFGTLNVQGFKLPLVFHIKTTDTATTVKMDSPSQKAYGIHASTARFESDTLYVGLKSLGASYTGFFNGELFNGNFTQLGNSFPLDLYPELQEEEPLKRPQEPQPPFPYATEEVEFQNDTAMIKLAGTLSLPQGEGPFPAVVLISGSGPQDRNETLMGHKPFLLIADYLTRKGIAVLRYDDRGVGDSAGFFSLADSADFATDVSAAMAYLKTRPEINEQQLGLIGHSEGGLIAPLVATQTEDVAFMVLLAGPGVRGDQLLLEQEALIARASGASEEAIKTAQSRNKALFHLVSQFENKEALAKALEDQINVFIDEEERVDFPQEMNRETYVKQQANQLANPWMMYFIKHNPAFVLESVTCPVLALNGSNDLQVSAAQNLPAIEAALKAGGNTQVTIKEFDGLNHLFQESATGAPSEYGEIEQTMAPIVLETITNWILKQVD</sequence>
<evidence type="ECO:0000256" key="2">
    <source>
        <dbReference type="SAM" id="SignalP"/>
    </source>
</evidence>
<dbReference type="RefSeq" id="WP_009778671.1">
    <property type="nucleotide sequence ID" value="NZ_CH672395.1"/>
</dbReference>
<dbReference type="SUPFAM" id="SSF53474">
    <property type="entry name" value="alpha/beta-Hydrolases"/>
    <property type="match status" value="1"/>
</dbReference>
<dbReference type="InterPro" id="IPR022742">
    <property type="entry name" value="Hydrolase_4"/>
</dbReference>
<dbReference type="GO" id="GO:0006508">
    <property type="term" value="P:proteolysis"/>
    <property type="evidence" value="ECO:0007669"/>
    <property type="project" value="InterPro"/>
</dbReference>
<proteinExistence type="predicted"/>
<dbReference type="HOGENOM" id="CLU_033707_2_0_10"/>
<protein>
    <recommendedName>
        <fullName evidence="3">Serine aminopeptidase S33 domain-containing protein</fullName>
    </recommendedName>
</protein>
<comment type="caution">
    <text evidence="4">The sequence shown here is derived from an EMBL/GenBank/DDBJ whole genome shotgun (WGS) entry which is preliminary data.</text>
</comment>
<dbReference type="PROSITE" id="PS00708">
    <property type="entry name" value="PRO_ENDOPEP_SER"/>
    <property type="match status" value="1"/>
</dbReference>
<organism evidence="4 5">
    <name type="scientific">Leeuwenhoekiella blandensis (strain CECT 7118 / CCUG 51940 / KCTC 22103 / MED217)</name>
    <name type="common">Flavobacterium sp. (strain MED217)</name>
    <dbReference type="NCBI Taxonomy" id="398720"/>
    <lineage>
        <taxon>Bacteria</taxon>
        <taxon>Pseudomonadati</taxon>
        <taxon>Bacteroidota</taxon>
        <taxon>Flavobacteriia</taxon>
        <taxon>Flavobacteriales</taxon>
        <taxon>Flavobacteriaceae</taxon>
        <taxon>Leeuwenhoekiella</taxon>
    </lineage>
</organism>
<keyword evidence="2" id="KW-0732">Signal</keyword>
<dbReference type="PANTHER" id="PTHR43265">
    <property type="entry name" value="ESTERASE ESTD"/>
    <property type="match status" value="1"/>
</dbReference>
<accession>A3XL16</accession>